<sequence>MKVVKFGGSSLADAAQFQKVIQIIQDDPQRRVVVTSAPGKRFTGDIKVTDLLIKYANATLAEKKNDYASAIFARYQEIGNGFGVDQNILEDIHSKLIALPNKAYPNDDYLMAAFKAHGERLNAELFAACLNKLGTKARFVDPSEAGILLTDNPNGASILEETYANLDQLKYGDEKLVFPGFFGFTKDGNIVTFARGGSDITGSILARGLHASLYENFTDVDAIYAANPKIVKNPIPISKMTFREMRELSYAGFSVFNDEAIIPAIQGQVPINVKNTNNPELPGTLIVPEKDLSIKRPVTGITGSNRFAALYLHRYLLNKEVGFTLKILQILYKYGVSYEHMPSGIDDLTIIFDRNQLDDQTIHKMCNDIQNTVNPDDMEWIDDYAIIMVVGEGMRARIGTIENIIRPLATHHIAVHMINQGASRISIMLGTRESDADNAIRYIYDNFFKSGEMAAEELQASLDSSSI</sequence>
<keyword evidence="6 11" id="KW-0418">Kinase</keyword>
<evidence type="ECO:0000256" key="4">
    <source>
        <dbReference type="ARBA" id="ARBA00022679"/>
    </source>
</evidence>
<feature type="binding site" evidence="10">
    <location>
        <position position="224"/>
    </location>
    <ligand>
        <name>ATP</name>
        <dbReference type="ChEBI" id="CHEBI:30616"/>
    </ligand>
</feature>
<dbReference type="SUPFAM" id="SSF55021">
    <property type="entry name" value="ACT-like"/>
    <property type="match status" value="2"/>
</dbReference>
<dbReference type="UniPathway" id="UPA00051">
    <property type="reaction ID" value="UER00462"/>
</dbReference>
<dbReference type="GO" id="GO:0004072">
    <property type="term" value="F:aspartate kinase activity"/>
    <property type="evidence" value="ECO:0007669"/>
    <property type="project" value="UniProtKB-EC"/>
</dbReference>
<dbReference type="GO" id="GO:0005524">
    <property type="term" value="F:ATP binding"/>
    <property type="evidence" value="ECO:0007669"/>
    <property type="project" value="UniProtKB-KW"/>
</dbReference>
<gene>
    <name evidence="15" type="ORF">GQR93_12195</name>
</gene>
<dbReference type="CDD" id="cd04916">
    <property type="entry name" value="ACT_AKiii-YclM-BS_2"/>
    <property type="match status" value="1"/>
</dbReference>
<dbReference type="InterPro" id="IPR001341">
    <property type="entry name" value="Asp_kinase"/>
</dbReference>
<dbReference type="GO" id="GO:0009090">
    <property type="term" value="P:homoserine biosynthetic process"/>
    <property type="evidence" value="ECO:0007669"/>
    <property type="project" value="TreeGrafter"/>
</dbReference>
<comment type="function">
    <text evidence="1">Catalyzes the phosphorylation of the beta-carboxyl group of aspartic acid with ATP to yield 4-phospho-L-aspartate, which is involved in the branched biosynthetic pathway leading to the biosynthesis of amino acids threonine, isoleucine and methionine.</text>
</comment>
<dbReference type="PROSITE" id="PS00324">
    <property type="entry name" value="ASPARTOKINASE"/>
    <property type="match status" value="1"/>
</dbReference>
<evidence type="ECO:0000256" key="1">
    <source>
        <dbReference type="ARBA" id="ARBA00003121"/>
    </source>
</evidence>
<feature type="binding site" evidence="10">
    <location>
        <begin position="218"/>
        <end position="219"/>
    </location>
    <ligand>
        <name>ATP</name>
        <dbReference type="ChEBI" id="CHEBI:30616"/>
    </ligand>
</feature>
<name>A0A6P1EFY0_LENHI</name>
<dbReference type="CDD" id="cd04245">
    <property type="entry name" value="AAK_AKiii-YclM-BS"/>
    <property type="match status" value="1"/>
</dbReference>
<evidence type="ECO:0000256" key="12">
    <source>
        <dbReference type="RuleBase" id="RU004249"/>
    </source>
</evidence>
<feature type="binding site" evidence="10">
    <location>
        <begin position="5"/>
        <end position="8"/>
    </location>
    <ligand>
        <name>ATP</name>
        <dbReference type="ChEBI" id="CHEBI:30616"/>
    </ligand>
</feature>
<keyword evidence="12" id="KW-0028">Amino-acid biosynthesis</keyword>
<evidence type="ECO:0000256" key="10">
    <source>
        <dbReference type="PIRSR" id="PIRSR000726-1"/>
    </source>
</evidence>
<dbReference type="SUPFAM" id="SSF53633">
    <property type="entry name" value="Carbamate kinase-like"/>
    <property type="match status" value="1"/>
</dbReference>
<keyword evidence="4 11" id="KW-0808">Transferase</keyword>
<dbReference type="Gene3D" id="1.20.120.1320">
    <property type="entry name" value="Aspartokinase, catalytic domain"/>
    <property type="match status" value="1"/>
</dbReference>
<reference evidence="15 16" key="1">
    <citation type="submission" date="2019-12" db="EMBL/GenBank/DDBJ databases">
        <title>Lactobacillus hilgardii FLUB.</title>
        <authorList>
            <person name="Gustaw K."/>
        </authorList>
    </citation>
    <scope>NUCLEOTIDE SEQUENCE [LARGE SCALE GENOMIC DNA]</scope>
    <source>
        <strain evidence="15 16">FLUB</strain>
    </source>
</reference>
<feature type="binding site" evidence="10">
    <location>
        <position position="119"/>
    </location>
    <ligand>
        <name>substrate</name>
    </ligand>
</feature>
<dbReference type="PANTHER" id="PTHR21499">
    <property type="entry name" value="ASPARTATE KINASE"/>
    <property type="match status" value="1"/>
</dbReference>
<dbReference type="InterPro" id="IPR045865">
    <property type="entry name" value="ACT-like_dom_sf"/>
</dbReference>
<evidence type="ECO:0000256" key="2">
    <source>
        <dbReference type="ARBA" id="ARBA00004766"/>
    </source>
</evidence>
<evidence type="ECO:0000313" key="15">
    <source>
        <dbReference type="EMBL" id="QHB52894.1"/>
    </source>
</evidence>
<dbReference type="NCBIfam" id="TIGR00657">
    <property type="entry name" value="asp_kinases"/>
    <property type="match status" value="1"/>
</dbReference>
<dbReference type="GO" id="GO:0009088">
    <property type="term" value="P:threonine biosynthetic process"/>
    <property type="evidence" value="ECO:0007669"/>
    <property type="project" value="UniProtKB-UniPathway"/>
</dbReference>
<evidence type="ECO:0000313" key="16">
    <source>
        <dbReference type="Proteomes" id="UP000465035"/>
    </source>
</evidence>
<dbReference type="CDD" id="cd04911">
    <property type="entry name" value="ACT_AKiii-YclM-BS_1"/>
    <property type="match status" value="1"/>
</dbReference>
<dbReference type="InterPro" id="IPR036393">
    <property type="entry name" value="AceGlu_kinase-like_sf"/>
</dbReference>
<dbReference type="UniPathway" id="UPA00050">
    <property type="reaction ID" value="UER00461"/>
</dbReference>
<dbReference type="FunFam" id="3.40.1160.10:FF:000027">
    <property type="entry name" value="Aspartokinase"/>
    <property type="match status" value="1"/>
</dbReference>
<evidence type="ECO:0000256" key="8">
    <source>
        <dbReference type="ARBA" id="ARBA00022915"/>
    </source>
</evidence>
<dbReference type="InterPro" id="IPR005260">
    <property type="entry name" value="Asp_kin_monofn"/>
</dbReference>
<keyword evidence="5 10" id="KW-0547">Nucleotide-binding</keyword>
<dbReference type="GO" id="GO:0019877">
    <property type="term" value="P:diaminopimelate biosynthetic process"/>
    <property type="evidence" value="ECO:0007669"/>
    <property type="project" value="UniProtKB-KW"/>
</dbReference>
<dbReference type="Proteomes" id="UP000465035">
    <property type="component" value="Chromosome"/>
</dbReference>
<comment type="pathway">
    <text evidence="12">Amino-acid biosynthesis; L-methionine biosynthesis via de novo pathway; L-homoserine from L-aspartate: step 1/3.</text>
</comment>
<evidence type="ECO:0000256" key="3">
    <source>
        <dbReference type="ARBA" id="ARBA00010122"/>
    </source>
</evidence>
<dbReference type="Gene3D" id="3.40.1160.10">
    <property type="entry name" value="Acetylglutamate kinase-like"/>
    <property type="match status" value="1"/>
</dbReference>
<dbReference type="GO" id="GO:0009089">
    <property type="term" value="P:lysine biosynthetic process via diaminopimelate"/>
    <property type="evidence" value="ECO:0007669"/>
    <property type="project" value="UniProtKB-UniPathway"/>
</dbReference>
<dbReference type="RefSeq" id="WP_004466376.1">
    <property type="nucleotide sequence ID" value="NZ_CABKOL010000104.1"/>
</dbReference>
<dbReference type="EMBL" id="CP047121">
    <property type="protein sequence ID" value="QHB52894.1"/>
    <property type="molecule type" value="Genomic_DNA"/>
</dbReference>
<proteinExistence type="inferred from homology"/>
<dbReference type="Pfam" id="PF00696">
    <property type="entry name" value="AA_kinase"/>
    <property type="match status" value="1"/>
</dbReference>
<comment type="catalytic activity">
    <reaction evidence="9 11">
        <text>L-aspartate + ATP = 4-phospho-L-aspartate + ADP</text>
        <dbReference type="Rhea" id="RHEA:23776"/>
        <dbReference type="ChEBI" id="CHEBI:29991"/>
        <dbReference type="ChEBI" id="CHEBI:30616"/>
        <dbReference type="ChEBI" id="CHEBI:57535"/>
        <dbReference type="ChEBI" id="CHEBI:456216"/>
        <dbReference type="EC" id="2.7.2.4"/>
    </reaction>
</comment>
<feature type="domain" description="Aspartate/glutamate/uridylate kinase" evidence="13">
    <location>
        <begin position="2"/>
        <end position="275"/>
    </location>
</feature>
<comment type="similarity">
    <text evidence="3 11">Belongs to the aspartokinase family.</text>
</comment>
<dbReference type="InterPro" id="IPR035804">
    <property type="entry name" value="AKIII_YclM_N"/>
</dbReference>
<dbReference type="EC" id="2.7.2.4" evidence="11"/>
<dbReference type="GO" id="GO:0005829">
    <property type="term" value="C:cytosol"/>
    <property type="evidence" value="ECO:0007669"/>
    <property type="project" value="TreeGrafter"/>
</dbReference>
<dbReference type="Pfam" id="PF22468">
    <property type="entry name" value="ACT_9"/>
    <property type="match status" value="1"/>
</dbReference>
<feature type="domain" description="Aspartokinase ACT" evidence="14">
    <location>
        <begin position="387"/>
        <end position="447"/>
    </location>
</feature>
<comment type="pathway">
    <text evidence="12">Amino-acid biosynthesis; L-threonine biosynthesis; L-threonine from L-aspartate: step 1/5.</text>
</comment>
<evidence type="ECO:0000256" key="7">
    <source>
        <dbReference type="ARBA" id="ARBA00022840"/>
    </source>
</evidence>
<evidence type="ECO:0000259" key="14">
    <source>
        <dbReference type="Pfam" id="PF22468"/>
    </source>
</evidence>
<comment type="pathway">
    <text evidence="2 12">Amino-acid biosynthesis; L-lysine biosynthesis via DAP pathway; (S)-tetrahydrodipicolinate from L-aspartate: step 1/4.</text>
</comment>
<feature type="binding site" evidence="10">
    <location>
        <position position="49"/>
    </location>
    <ligand>
        <name>substrate</name>
    </ligand>
</feature>
<dbReference type="InterPro" id="IPR042199">
    <property type="entry name" value="AsparK_Bifunc_asparK/hSer_DH"/>
</dbReference>
<dbReference type="AlphaFoldDB" id="A0A6P1EFY0"/>
<dbReference type="GeneID" id="69059135"/>
<dbReference type="InterPro" id="IPR018042">
    <property type="entry name" value="Aspartate_kinase_CS"/>
</dbReference>
<keyword evidence="8" id="KW-0220">Diaminopimelate biosynthesis</keyword>
<evidence type="ECO:0000256" key="6">
    <source>
        <dbReference type="ARBA" id="ARBA00022777"/>
    </source>
</evidence>
<protein>
    <recommendedName>
        <fullName evidence="11">Aspartokinase</fullName>
        <ecNumber evidence="11">2.7.2.4</ecNumber>
    </recommendedName>
</protein>
<evidence type="ECO:0000256" key="9">
    <source>
        <dbReference type="ARBA" id="ARBA00047872"/>
    </source>
</evidence>
<dbReference type="PANTHER" id="PTHR21499:SF67">
    <property type="entry name" value="ASPARTOKINASE 3"/>
    <property type="match status" value="1"/>
</dbReference>
<evidence type="ECO:0000256" key="5">
    <source>
        <dbReference type="ARBA" id="ARBA00022741"/>
    </source>
</evidence>
<dbReference type="PIRSF" id="PIRSF000726">
    <property type="entry name" value="Asp_kin"/>
    <property type="match status" value="1"/>
</dbReference>
<dbReference type="UniPathway" id="UPA00034">
    <property type="reaction ID" value="UER00015"/>
</dbReference>
<evidence type="ECO:0000256" key="11">
    <source>
        <dbReference type="RuleBase" id="RU003448"/>
    </source>
</evidence>
<keyword evidence="7 10" id="KW-0067">ATP-binding</keyword>
<accession>A0A6P1EFY0</accession>
<organism evidence="15 16">
    <name type="scientific">Lentilactobacillus hilgardii</name>
    <name type="common">Lactobacillus hilgardii</name>
    <dbReference type="NCBI Taxonomy" id="1588"/>
    <lineage>
        <taxon>Bacteria</taxon>
        <taxon>Bacillati</taxon>
        <taxon>Bacillota</taxon>
        <taxon>Bacilli</taxon>
        <taxon>Lactobacillales</taxon>
        <taxon>Lactobacillaceae</taxon>
        <taxon>Lentilactobacillus</taxon>
    </lineage>
</organism>
<dbReference type="InterPro" id="IPR001048">
    <property type="entry name" value="Asp/Glu/Uridylate_kinase"/>
</dbReference>
<dbReference type="SMR" id="A0A6P1EFY0"/>
<dbReference type="Gene3D" id="3.30.2130.10">
    <property type="entry name" value="VC0802-like"/>
    <property type="match status" value="1"/>
</dbReference>
<dbReference type="NCBIfam" id="NF006540">
    <property type="entry name" value="PRK09034.1"/>
    <property type="match status" value="1"/>
</dbReference>
<dbReference type="InterPro" id="IPR054352">
    <property type="entry name" value="ACT_Aspartokinase"/>
</dbReference>
<evidence type="ECO:0000259" key="13">
    <source>
        <dbReference type="Pfam" id="PF00696"/>
    </source>
</evidence>